<dbReference type="AlphaFoldDB" id="A0AAV9JQE4"/>
<organism evidence="3 4">
    <name type="scientific">Oleoguttula mirabilis</name>
    <dbReference type="NCBI Taxonomy" id="1507867"/>
    <lineage>
        <taxon>Eukaryota</taxon>
        <taxon>Fungi</taxon>
        <taxon>Dikarya</taxon>
        <taxon>Ascomycota</taxon>
        <taxon>Pezizomycotina</taxon>
        <taxon>Dothideomycetes</taxon>
        <taxon>Dothideomycetidae</taxon>
        <taxon>Mycosphaerellales</taxon>
        <taxon>Teratosphaeriaceae</taxon>
        <taxon>Oleoguttula</taxon>
    </lineage>
</organism>
<feature type="compositionally biased region" description="Basic and acidic residues" evidence="1">
    <location>
        <begin position="195"/>
        <end position="208"/>
    </location>
</feature>
<evidence type="ECO:0000256" key="1">
    <source>
        <dbReference type="SAM" id="MobiDB-lite"/>
    </source>
</evidence>
<accession>A0AAV9JQE4</accession>
<keyword evidence="4" id="KW-1185">Reference proteome</keyword>
<evidence type="ECO:0000313" key="4">
    <source>
        <dbReference type="Proteomes" id="UP001324427"/>
    </source>
</evidence>
<feature type="domain" description="DC-UbP/UBTD2 N-terminal" evidence="2">
    <location>
        <begin position="67"/>
        <end position="168"/>
    </location>
</feature>
<dbReference type="EMBL" id="JAVFHQ010000011">
    <property type="protein sequence ID" value="KAK4547424.1"/>
    <property type="molecule type" value="Genomic_DNA"/>
</dbReference>
<dbReference type="InterPro" id="IPR029071">
    <property type="entry name" value="Ubiquitin-like_domsf"/>
</dbReference>
<gene>
    <name evidence="3" type="ORF">LTR36_001080</name>
</gene>
<dbReference type="InterPro" id="IPR032752">
    <property type="entry name" value="DC-UbP/UBTD2_N"/>
</dbReference>
<dbReference type="PANTHER" id="PTHR13609">
    <property type="entry name" value="UBIQUITIN DOMAIN CONTAINING 1 PROTEIN-RELATED"/>
    <property type="match status" value="1"/>
</dbReference>
<protein>
    <recommendedName>
        <fullName evidence="2">DC-UbP/UBTD2 N-terminal domain-containing protein</fullName>
    </recommendedName>
</protein>
<dbReference type="Pfam" id="PF16455">
    <property type="entry name" value="UBD"/>
    <property type="match status" value="1"/>
</dbReference>
<dbReference type="SUPFAM" id="SSF54236">
    <property type="entry name" value="Ubiquitin-like"/>
    <property type="match status" value="1"/>
</dbReference>
<evidence type="ECO:0000313" key="3">
    <source>
        <dbReference type="EMBL" id="KAK4547424.1"/>
    </source>
</evidence>
<feature type="compositionally biased region" description="Acidic residues" evidence="1">
    <location>
        <begin position="163"/>
        <end position="184"/>
    </location>
</feature>
<comment type="caution">
    <text evidence="3">The sequence shown here is derived from an EMBL/GenBank/DDBJ whole genome shotgun (WGS) entry which is preliminary data.</text>
</comment>
<dbReference type="InterPro" id="IPR039869">
    <property type="entry name" value="UBTD1/2"/>
</dbReference>
<dbReference type="Proteomes" id="UP001324427">
    <property type="component" value="Unassembled WGS sequence"/>
</dbReference>
<name>A0AAV9JQE4_9PEZI</name>
<evidence type="ECO:0000259" key="2">
    <source>
        <dbReference type="Pfam" id="PF16455"/>
    </source>
</evidence>
<feature type="region of interest" description="Disordered" evidence="1">
    <location>
        <begin position="163"/>
        <end position="208"/>
    </location>
</feature>
<feature type="region of interest" description="Disordered" evidence="1">
    <location>
        <begin position="1"/>
        <end position="72"/>
    </location>
</feature>
<dbReference type="InterPro" id="IPR038169">
    <property type="entry name" value="DC-UbP/UBTD2_N_sf"/>
</dbReference>
<dbReference type="Gene3D" id="1.20.225.20">
    <property type="entry name" value="Ub domain-containing protein, DC-UbP/UBTD2, N-terminal domain"/>
    <property type="match status" value="1"/>
</dbReference>
<proteinExistence type="predicted"/>
<sequence>MGCCQSTNARPDDAPRPAHPGARIAPPISDGAVDAPPQVDGAGANGARPNKPIRPISPMPKSPSHNIQLPPPWRRSLLERERTAFFDTRVTGRQEVWDALRLACDLSRQGNVEDAQGVLDAANVTSPQGRIHIDKGMHRRPGGVYDERGEIYDIPKWVLADPEDLVEDEEEKDVEGGASDDEDDQKAVQQALAAERQRRQDKGKGRAESPGEMLYVKIRFSDGSPDVAISVDAKHPVAAALRQAEQQSGKSIRLMYLGKSLREDKRLLEQGWQKGHVLNAMVHEVYHGKVAST</sequence>
<reference evidence="3 4" key="1">
    <citation type="submission" date="2021-11" db="EMBL/GenBank/DDBJ databases">
        <title>Black yeast isolated from Biological Soil Crust.</title>
        <authorList>
            <person name="Kurbessoian T."/>
        </authorList>
    </citation>
    <scope>NUCLEOTIDE SEQUENCE [LARGE SCALE GENOMIC DNA]</scope>
    <source>
        <strain evidence="3 4">CCFEE 5522</strain>
    </source>
</reference>